<evidence type="ECO:0000259" key="3">
    <source>
        <dbReference type="SMART" id="SM00822"/>
    </source>
</evidence>
<accession>A0ABX7WPM7</accession>
<sequence length="250" mass="25559">MMHGLAGKKAVVTGGTRGIGRAAVERLCAEGVQVAVMDCDSAGCAKLRAELPEVTVVAVDVSDADAVESAFTQITEVLGGLDILFNNAGISAPYPFLELPVASLRRTLAVDVEGVFYCAQAAARRMKGSGSGVIINMASVSGMLGMPGYADYNAAKAAVIALTRTLAIELAPALRVVCISPGYVLTAMQEAEYSPDDMAALNARIPLGRHADPTEIAALVAFLASNEAPFITGSNIVIDGGESAGGTASL</sequence>
<dbReference type="PRINTS" id="PR00080">
    <property type="entry name" value="SDRFAMILY"/>
</dbReference>
<name>A0ABX7WPM7_9GAMM</name>
<proteinExistence type="inferred from homology"/>
<dbReference type="Proteomes" id="UP000672039">
    <property type="component" value="Chromosome"/>
</dbReference>
<dbReference type="EC" id="1.1.1.47" evidence="4"/>
<reference evidence="4 5" key="1">
    <citation type="submission" date="2021-04" db="EMBL/GenBank/DDBJ databases">
        <title>Genomics, taxonomy and metabolism of representatives of sulfur bacteria of the genus Thiothrix: Thiothrix fructosivorans QT, Thiothrix unzii A1T and three new species, Thiothrix subterranea sp. nov., Thiothrix litoralis sp. nov. and 'Candidatus Thiothrix anitrata' sp. nov.</title>
        <authorList>
            <person name="Ravin N.V."/>
            <person name="Smolyakov D."/>
            <person name="Rudenko T.S."/>
            <person name="Mardanov A.V."/>
            <person name="Beletsky A.V."/>
            <person name="Markov N.D."/>
            <person name="Fomenkov A.I."/>
            <person name="Roberts R.J."/>
            <person name="Karnachuk O.V."/>
            <person name="Novikov A."/>
            <person name="Grabovich M.Y."/>
        </authorList>
    </citation>
    <scope>NUCLEOTIDE SEQUENCE [LARGE SCALE GENOMIC DNA]</scope>
    <source>
        <strain evidence="4 5">AS</strain>
    </source>
</reference>
<feature type="domain" description="Ketoreductase" evidence="3">
    <location>
        <begin position="8"/>
        <end position="182"/>
    </location>
</feature>
<organism evidence="4 5">
    <name type="scientific">Thiothrix litoralis</name>
    <dbReference type="NCBI Taxonomy" id="2891210"/>
    <lineage>
        <taxon>Bacteria</taxon>
        <taxon>Pseudomonadati</taxon>
        <taxon>Pseudomonadota</taxon>
        <taxon>Gammaproteobacteria</taxon>
        <taxon>Thiotrichales</taxon>
        <taxon>Thiotrichaceae</taxon>
        <taxon>Thiothrix</taxon>
    </lineage>
</organism>
<dbReference type="Pfam" id="PF13561">
    <property type="entry name" value="adh_short_C2"/>
    <property type="match status" value="1"/>
</dbReference>
<dbReference type="SMART" id="SM00822">
    <property type="entry name" value="PKS_KR"/>
    <property type="match status" value="1"/>
</dbReference>
<dbReference type="InterPro" id="IPR002347">
    <property type="entry name" value="SDR_fam"/>
</dbReference>
<comment type="similarity">
    <text evidence="1">Belongs to the short-chain dehydrogenases/reductases (SDR) family.</text>
</comment>
<dbReference type="EMBL" id="CP072801">
    <property type="protein sequence ID" value="QTR45440.1"/>
    <property type="molecule type" value="Genomic_DNA"/>
</dbReference>
<evidence type="ECO:0000256" key="2">
    <source>
        <dbReference type="ARBA" id="ARBA00023002"/>
    </source>
</evidence>
<dbReference type="PROSITE" id="PS00061">
    <property type="entry name" value="ADH_SHORT"/>
    <property type="match status" value="1"/>
</dbReference>
<dbReference type="InterPro" id="IPR020904">
    <property type="entry name" value="Sc_DH/Rdtase_CS"/>
</dbReference>
<evidence type="ECO:0000313" key="4">
    <source>
        <dbReference type="EMBL" id="QTR45440.1"/>
    </source>
</evidence>
<dbReference type="SUPFAM" id="SSF51735">
    <property type="entry name" value="NAD(P)-binding Rossmann-fold domains"/>
    <property type="match status" value="1"/>
</dbReference>
<evidence type="ECO:0000256" key="1">
    <source>
        <dbReference type="ARBA" id="ARBA00006484"/>
    </source>
</evidence>
<dbReference type="PANTHER" id="PTHR42760">
    <property type="entry name" value="SHORT-CHAIN DEHYDROGENASES/REDUCTASES FAMILY MEMBER"/>
    <property type="match status" value="1"/>
</dbReference>
<dbReference type="Gene3D" id="3.40.50.720">
    <property type="entry name" value="NAD(P)-binding Rossmann-like Domain"/>
    <property type="match status" value="1"/>
</dbReference>
<dbReference type="PRINTS" id="PR00081">
    <property type="entry name" value="GDHRDH"/>
</dbReference>
<dbReference type="PANTHER" id="PTHR42760:SF133">
    <property type="entry name" value="3-OXOACYL-[ACYL-CARRIER-PROTEIN] REDUCTASE"/>
    <property type="match status" value="1"/>
</dbReference>
<gene>
    <name evidence="4" type="ORF">J9253_15725</name>
</gene>
<keyword evidence="5" id="KW-1185">Reference proteome</keyword>
<dbReference type="InterPro" id="IPR057326">
    <property type="entry name" value="KR_dom"/>
</dbReference>
<dbReference type="CDD" id="cd05233">
    <property type="entry name" value="SDR_c"/>
    <property type="match status" value="1"/>
</dbReference>
<dbReference type="GO" id="GO:0047936">
    <property type="term" value="F:glucose 1-dehydrogenase [NAD(P)+] activity"/>
    <property type="evidence" value="ECO:0007669"/>
    <property type="project" value="UniProtKB-EC"/>
</dbReference>
<keyword evidence="2 4" id="KW-0560">Oxidoreductase</keyword>
<dbReference type="InterPro" id="IPR036291">
    <property type="entry name" value="NAD(P)-bd_dom_sf"/>
</dbReference>
<evidence type="ECO:0000313" key="5">
    <source>
        <dbReference type="Proteomes" id="UP000672039"/>
    </source>
</evidence>
<dbReference type="RefSeq" id="WP_210221851.1">
    <property type="nucleotide sequence ID" value="NZ_CP072801.1"/>
</dbReference>
<dbReference type="NCBIfam" id="NF005559">
    <property type="entry name" value="PRK07231.1"/>
    <property type="match status" value="1"/>
</dbReference>
<protein>
    <submittedName>
        <fullName evidence="4">Glucose 1-dehydrogenase</fullName>
        <ecNumber evidence="4">1.1.1.47</ecNumber>
    </submittedName>
</protein>